<keyword evidence="2" id="KW-0347">Helicase</keyword>
<evidence type="ECO:0000313" key="2">
    <source>
        <dbReference type="EMBL" id="KAA6371128.1"/>
    </source>
</evidence>
<dbReference type="GO" id="GO:0005634">
    <property type="term" value="C:nucleus"/>
    <property type="evidence" value="ECO:0007669"/>
    <property type="project" value="TreeGrafter"/>
</dbReference>
<dbReference type="PANTHER" id="PTHR12381">
    <property type="entry name" value="HETEROGENEOUS NUCLEAR RIBONUCLEOPROTEIN U FAMILY MEMBER"/>
    <property type="match status" value="1"/>
</dbReference>
<dbReference type="Pfam" id="PF00622">
    <property type="entry name" value="SPRY"/>
    <property type="match status" value="1"/>
</dbReference>
<dbReference type="InterPro" id="IPR043136">
    <property type="entry name" value="B30.2/SPRY_sf"/>
</dbReference>
<evidence type="ECO:0000313" key="3">
    <source>
        <dbReference type="Proteomes" id="UP000324800"/>
    </source>
</evidence>
<name>A0A5J4UKY0_9EUKA</name>
<keyword evidence="2" id="KW-0547">Nucleotide-binding</keyword>
<proteinExistence type="predicted"/>
<accession>A0A5J4UKY0</accession>
<dbReference type="PROSITE" id="PS50188">
    <property type="entry name" value="B302_SPRY"/>
    <property type="match status" value="1"/>
</dbReference>
<sequence>FFSVRILGGGLARVGWSTSTGSLDIGTDRQSIGYGGTGRYSHNQQFDPYGEAFFAGDEINCYLDLSTNEGKTSGGVVHFSKNGKLFPQLALPGSLSGEYLFPSFTMKGSYLQFDFTTKDTSHKKFS</sequence>
<dbReference type="InterPro" id="IPR001870">
    <property type="entry name" value="B30.2/SPRY"/>
</dbReference>
<evidence type="ECO:0000259" key="1">
    <source>
        <dbReference type="PROSITE" id="PS50188"/>
    </source>
</evidence>
<keyword evidence="2" id="KW-0067">ATP-binding</keyword>
<dbReference type="OrthoDB" id="1735at2759"/>
<feature type="non-terminal residue" evidence="2">
    <location>
        <position position="1"/>
    </location>
</feature>
<gene>
    <name evidence="2" type="ORF">EZS28_033346</name>
</gene>
<dbReference type="SUPFAM" id="SSF49899">
    <property type="entry name" value="Concanavalin A-like lectins/glucanases"/>
    <property type="match status" value="1"/>
</dbReference>
<protein>
    <submittedName>
        <fullName evidence="2">Putative ATP-dependent RNA helicase DDX1</fullName>
    </submittedName>
</protein>
<dbReference type="InterPro" id="IPR013320">
    <property type="entry name" value="ConA-like_dom_sf"/>
</dbReference>
<dbReference type="GO" id="GO:0000380">
    <property type="term" value="P:alternative mRNA splicing, via spliceosome"/>
    <property type="evidence" value="ECO:0007669"/>
    <property type="project" value="TreeGrafter"/>
</dbReference>
<reference evidence="2 3" key="1">
    <citation type="submission" date="2019-03" db="EMBL/GenBank/DDBJ databases">
        <title>Single cell metagenomics reveals metabolic interactions within the superorganism composed of flagellate Streblomastix strix and complex community of Bacteroidetes bacteria on its surface.</title>
        <authorList>
            <person name="Treitli S.C."/>
            <person name="Kolisko M."/>
            <person name="Husnik F."/>
            <person name="Keeling P."/>
            <person name="Hampl V."/>
        </authorList>
    </citation>
    <scope>NUCLEOTIDE SEQUENCE [LARGE SCALE GENOMIC DNA]</scope>
    <source>
        <strain evidence="2">ST1C</strain>
    </source>
</reference>
<dbReference type="AlphaFoldDB" id="A0A5J4UKY0"/>
<dbReference type="InterPro" id="IPR003877">
    <property type="entry name" value="SPRY_dom"/>
</dbReference>
<dbReference type="GO" id="GO:0003723">
    <property type="term" value="F:RNA binding"/>
    <property type="evidence" value="ECO:0007669"/>
    <property type="project" value="TreeGrafter"/>
</dbReference>
<organism evidence="2 3">
    <name type="scientific">Streblomastix strix</name>
    <dbReference type="NCBI Taxonomy" id="222440"/>
    <lineage>
        <taxon>Eukaryota</taxon>
        <taxon>Metamonada</taxon>
        <taxon>Preaxostyla</taxon>
        <taxon>Oxymonadida</taxon>
        <taxon>Streblomastigidae</taxon>
        <taxon>Streblomastix</taxon>
    </lineage>
</organism>
<dbReference type="SMART" id="SM00449">
    <property type="entry name" value="SPRY"/>
    <property type="match status" value="1"/>
</dbReference>
<comment type="caution">
    <text evidence="2">The sequence shown here is derived from an EMBL/GenBank/DDBJ whole genome shotgun (WGS) entry which is preliminary data.</text>
</comment>
<dbReference type="Gene3D" id="2.60.120.920">
    <property type="match status" value="1"/>
</dbReference>
<feature type="domain" description="B30.2/SPRY" evidence="1">
    <location>
        <begin position="1"/>
        <end position="122"/>
    </location>
</feature>
<dbReference type="EMBL" id="SNRW01014755">
    <property type="protein sequence ID" value="KAA6371128.1"/>
    <property type="molecule type" value="Genomic_DNA"/>
</dbReference>
<dbReference type="GO" id="GO:0004386">
    <property type="term" value="F:helicase activity"/>
    <property type="evidence" value="ECO:0007669"/>
    <property type="project" value="UniProtKB-KW"/>
</dbReference>
<dbReference type="PANTHER" id="PTHR12381:SF56">
    <property type="entry name" value="B30.2_SPRY DOMAIN-CONTAINING PROTEIN-RELATED"/>
    <property type="match status" value="1"/>
</dbReference>
<keyword evidence="2" id="KW-0378">Hydrolase</keyword>
<dbReference type="Proteomes" id="UP000324800">
    <property type="component" value="Unassembled WGS sequence"/>
</dbReference>